<gene>
    <name evidence="2" type="ORF">IAA06_15350</name>
</gene>
<dbReference type="AlphaFoldDB" id="A0A9D2RXB0"/>
<evidence type="ECO:0000259" key="1">
    <source>
        <dbReference type="Pfam" id="PF01208"/>
    </source>
</evidence>
<name>A0A9D2RXB0_9FIRM</name>
<dbReference type="SUPFAM" id="SSF51726">
    <property type="entry name" value="UROD/MetE-like"/>
    <property type="match status" value="1"/>
</dbReference>
<dbReference type="Proteomes" id="UP000823842">
    <property type="component" value="Unassembled WGS sequence"/>
</dbReference>
<dbReference type="InterPro" id="IPR000257">
    <property type="entry name" value="Uroporphyrinogen_deCOase"/>
</dbReference>
<evidence type="ECO:0000313" key="2">
    <source>
        <dbReference type="EMBL" id="HJB30147.1"/>
    </source>
</evidence>
<accession>A0A9D2RXB0</accession>
<dbReference type="InterPro" id="IPR038071">
    <property type="entry name" value="UROD/MetE-like_sf"/>
</dbReference>
<comment type="caution">
    <text evidence="2">The sequence shown here is derived from an EMBL/GenBank/DDBJ whole genome shotgun (WGS) entry which is preliminary data.</text>
</comment>
<evidence type="ECO:0000313" key="3">
    <source>
        <dbReference type="Proteomes" id="UP000823842"/>
    </source>
</evidence>
<dbReference type="GO" id="GO:0004853">
    <property type="term" value="F:uroporphyrinogen decarboxylase activity"/>
    <property type="evidence" value="ECO:0007669"/>
    <property type="project" value="InterPro"/>
</dbReference>
<organism evidence="2 3">
    <name type="scientific">Candidatus Blautia faecavium</name>
    <dbReference type="NCBI Taxonomy" id="2838487"/>
    <lineage>
        <taxon>Bacteria</taxon>
        <taxon>Bacillati</taxon>
        <taxon>Bacillota</taxon>
        <taxon>Clostridia</taxon>
        <taxon>Lachnospirales</taxon>
        <taxon>Lachnospiraceae</taxon>
        <taxon>Blautia</taxon>
    </lineage>
</organism>
<sequence>MSENALLKMKNTNLMKALNREGADYVPTMLAASCAMVAWEGKKVTDIIDDADAYVEAMTNVFKVMWADGNTFTGTLFTPRIESVIEPLQNKFGPDGVTPEHVQMPMMERDEYDAFIEDPNRFVSEVLLPRKYPHLYEDRDYAKNVLKTVAEDKFYSLALLMGKQSQVLSEKYGITDIANFGAVFSNPVDTLFDYCRGFKGTLTDLRRQPDKVKAACDKLWEVYNLPRLDRPVAKFPYASHMTHIAPYLSPKQFEEIYWPYEKRWIERAAAAGTKVWIMLEGSWKNVWHHFLEVPKDSCILHIDDDDICQAKKELGDHQIIEGGLKVAAVRTESIDKIKDDIKRVIDVCAPGDGFLFCTDKAWISPGDVNQNLIDAYNFVHEYSMKK</sequence>
<reference evidence="2" key="1">
    <citation type="journal article" date="2021" name="PeerJ">
        <title>Extensive microbial diversity within the chicken gut microbiome revealed by metagenomics and culture.</title>
        <authorList>
            <person name="Gilroy R."/>
            <person name="Ravi A."/>
            <person name="Getino M."/>
            <person name="Pursley I."/>
            <person name="Horton D.L."/>
            <person name="Alikhan N.F."/>
            <person name="Baker D."/>
            <person name="Gharbi K."/>
            <person name="Hall N."/>
            <person name="Watson M."/>
            <person name="Adriaenssens E.M."/>
            <person name="Foster-Nyarko E."/>
            <person name="Jarju S."/>
            <person name="Secka A."/>
            <person name="Antonio M."/>
            <person name="Oren A."/>
            <person name="Chaudhuri R.R."/>
            <person name="La Ragione R."/>
            <person name="Hildebrand F."/>
            <person name="Pallen M.J."/>
        </authorList>
    </citation>
    <scope>NUCLEOTIDE SEQUENCE</scope>
    <source>
        <strain evidence="2">ChiSjej1B19-5720</strain>
    </source>
</reference>
<dbReference type="EMBL" id="DWYZ01000294">
    <property type="protein sequence ID" value="HJB30147.1"/>
    <property type="molecule type" value="Genomic_DNA"/>
</dbReference>
<protein>
    <recommendedName>
        <fullName evidence="1">Uroporphyrinogen decarboxylase (URO-D) domain-containing protein</fullName>
    </recommendedName>
</protein>
<reference evidence="2" key="2">
    <citation type="submission" date="2021-04" db="EMBL/GenBank/DDBJ databases">
        <authorList>
            <person name="Gilroy R."/>
        </authorList>
    </citation>
    <scope>NUCLEOTIDE SEQUENCE</scope>
    <source>
        <strain evidence="2">ChiSjej1B19-5720</strain>
    </source>
</reference>
<dbReference type="Gene3D" id="3.20.20.210">
    <property type="match status" value="1"/>
</dbReference>
<proteinExistence type="predicted"/>
<dbReference type="Pfam" id="PF01208">
    <property type="entry name" value="URO-D"/>
    <property type="match status" value="1"/>
</dbReference>
<dbReference type="GO" id="GO:0006779">
    <property type="term" value="P:porphyrin-containing compound biosynthetic process"/>
    <property type="evidence" value="ECO:0007669"/>
    <property type="project" value="InterPro"/>
</dbReference>
<feature type="domain" description="Uroporphyrinogen decarboxylase (URO-D)" evidence="1">
    <location>
        <begin position="190"/>
        <end position="355"/>
    </location>
</feature>